<organism evidence="9 10">
    <name type="scientific">Janibacter alkaliphilus</name>
    <dbReference type="NCBI Taxonomy" id="1069963"/>
    <lineage>
        <taxon>Bacteria</taxon>
        <taxon>Bacillati</taxon>
        <taxon>Actinomycetota</taxon>
        <taxon>Actinomycetes</taxon>
        <taxon>Micrococcales</taxon>
        <taxon>Intrasporangiaceae</taxon>
        <taxon>Janibacter</taxon>
    </lineage>
</organism>
<dbReference type="SUPFAM" id="SSF103481">
    <property type="entry name" value="Multidrug resistance efflux transporter EmrE"/>
    <property type="match status" value="1"/>
</dbReference>
<comment type="caution">
    <text evidence="9">The sequence shown here is derived from an EMBL/GenBank/DDBJ whole genome shotgun (WGS) entry which is preliminary data.</text>
</comment>
<dbReference type="Pfam" id="PF00893">
    <property type="entry name" value="Multi_Drug_Res"/>
    <property type="match status" value="1"/>
</dbReference>
<keyword evidence="2" id="KW-0813">Transport</keyword>
<comment type="similarity">
    <text evidence="7">Belongs to the drug/metabolite transporter (DMT) superfamily. Small multidrug resistance (SMR) (TC 2.A.7.1) family.</text>
</comment>
<evidence type="ECO:0000256" key="3">
    <source>
        <dbReference type="ARBA" id="ARBA00022475"/>
    </source>
</evidence>
<dbReference type="InterPro" id="IPR045324">
    <property type="entry name" value="Small_multidrug_res"/>
</dbReference>
<dbReference type="GO" id="GO:0005886">
    <property type="term" value="C:plasma membrane"/>
    <property type="evidence" value="ECO:0007669"/>
    <property type="project" value="UniProtKB-SubCell"/>
</dbReference>
<dbReference type="InterPro" id="IPR037185">
    <property type="entry name" value="EmrE-like"/>
</dbReference>
<evidence type="ECO:0000256" key="5">
    <source>
        <dbReference type="ARBA" id="ARBA00022989"/>
    </source>
</evidence>
<dbReference type="RefSeq" id="WP_179462225.1">
    <property type="nucleotide sequence ID" value="NZ_JACBZX010000001.1"/>
</dbReference>
<accession>A0A852XE83</accession>
<dbReference type="PANTHER" id="PTHR30561:SF1">
    <property type="entry name" value="MULTIDRUG TRANSPORTER EMRE"/>
    <property type="match status" value="1"/>
</dbReference>
<keyword evidence="3" id="KW-1003">Cell membrane</keyword>
<dbReference type="GO" id="GO:0022857">
    <property type="term" value="F:transmembrane transporter activity"/>
    <property type="evidence" value="ECO:0007669"/>
    <property type="project" value="InterPro"/>
</dbReference>
<keyword evidence="5 8" id="KW-1133">Transmembrane helix</keyword>
<evidence type="ECO:0000256" key="6">
    <source>
        <dbReference type="ARBA" id="ARBA00023136"/>
    </source>
</evidence>
<evidence type="ECO:0000256" key="2">
    <source>
        <dbReference type="ARBA" id="ARBA00022448"/>
    </source>
</evidence>
<sequence length="137" mass="13776">MSAAPARSSSWHASPWLLLAAAVLSEVTASLSLKAALDHPVLYLVVAAGYGTSFTLLSVVLRRGMPLGVAYGVWSACGVALTAVLSTAIFGEAMTPLKGVGIALVIAGVLAVELGAQQADPAAPVGRALPPEEVTSP</sequence>
<dbReference type="PANTHER" id="PTHR30561">
    <property type="entry name" value="SMR FAMILY PROTON-DEPENDENT DRUG EFFLUX TRANSPORTER SUGE"/>
    <property type="match status" value="1"/>
</dbReference>
<reference evidence="9 10" key="1">
    <citation type="submission" date="2020-07" db="EMBL/GenBank/DDBJ databases">
        <title>Sequencing the genomes of 1000 actinobacteria strains.</title>
        <authorList>
            <person name="Klenk H.-P."/>
        </authorList>
    </citation>
    <scope>NUCLEOTIDE SEQUENCE [LARGE SCALE GENOMIC DNA]</scope>
    <source>
        <strain evidence="9 10">DSM 24723</strain>
    </source>
</reference>
<dbReference type="InterPro" id="IPR000390">
    <property type="entry name" value="Small_drug/metabolite_transptr"/>
</dbReference>
<protein>
    <submittedName>
        <fullName evidence="9">Small multidrug resistance pump</fullName>
    </submittedName>
</protein>
<evidence type="ECO:0000256" key="8">
    <source>
        <dbReference type="SAM" id="Phobius"/>
    </source>
</evidence>
<feature type="transmembrane region" description="Helical" evidence="8">
    <location>
        <begin position="42"/>
        <end position="61"/>
    </location>
</feature>
<evidence type="ECO:0000256" key="4">
    <source>
        <dbReference type="ARBA" id="ARBA00022692"/>
    </source>
</evidence>
<evidence type="ECO:0000256" key="1">
    <source>
        <dbReference type="ARBA" id="ARBA00004651"/>
    </source>
</evidence>
<dbReference type="EMBL" id="JACBZX010000001">
    <property type="protein sequence ID" value="NYG36771.1"/>
    <property type="molecule type" value="Genomic_DNA"/>
</dbReference>
<comment type="subcellular location">
    <subcellularLocation>
        <location evidence="1 7">Cell membrane</location>
        <topology evidence="1 7">Multi-pass membrane protein</topology>
    </subcellularLocation>
</comment>
<keyword evidence="10" id="KW-1185">Reference proteome</keyword>
<dbReference type="Gene3D" id="1.10.3730.20">
    <property type="match status" value="1"/>
</dbReference>
<proteinExistence type="inferred from homology"/>
<evidence type="ECO:0000313" key="9">
    <source>
        <dbReference type="EMBL" id="NYG36771.1"/>
    </source>
</evidence>
<feature type="transmembrane region" description="Helical" evidence="8">
    <location>
        <begin position="68"/>
        <end position="91"/>
    </location>
</feature>
<dbReference type="Proteomes" id="UP000592181">
    <property type="component" value="Unassembled WGS sequence"/>
</dbReference>
<name>A0A852XE83_9MICO</name>
<evidence type="ECO:0000256" key="7">
    <source>
        <dbReference type="RuleBase" id="RU003942"/>
    </source>
</evidence>
<dbReference type="AlphaFoldDB" id="A0A852XE83"/>
<gene>
    <name evidence="9" type="ORF">BJY28_001240</name>
</gene>
<evidence type="ECO:0000313" key="10">
    <source>
        <dbReference type="Proteomes" id="UP000592181"/>
    </source>
</evidence>
<keyword evidence="4 7" id="KW-0812">Transmembrane</keyword>
<keyword evidence="6 8" id="KW-0472">Membrane</keyword>